<dbReference type="AlphaFoldDB" id="A0A844E617"/>
<gene>
    <name evidence="3" type="ORF">GKE72_13560</name>
</gene>
<proteinExistence type="predicted"/>
<name>A0A844E617_EUBRA</name>
<reference evidence="3 4" key="1">
    <citation type="journal article" date="2019" name="Nat. Med.">
        <title>A library of human gut bacterial isolates paired with longitudinal multiomics data enables mechanistic microbiome research.</title>
        <authorList>
            <person name="Poyet M."/>
            <person name="Groussin M."/>
            <person name="Gibbons S.M."/>
            <person name="Avila-Pacheco J."/>
            <person name="Jiang X."/>
            <person name="Kearney S.M."/>
            <person name="Perrotta A.R."/>
            <person name="Berdy B."/>
            <person name="Zhao S."/>
            <person name="Lieberman T.D."/>
            <person name="Swanson P.K."/>
            <person name="Smith M."/>
            <person name="Roesemann S."/>
            <person name="Alexander J.E."/>
            <person name="Rich S.A."/>
            <person name="Livny J."/>
            <person name="Vlamakis H."/>
            <person name="Clish C."/>
            <person name="Bullock K."/>
            <person name="Deik A."/>
            <person name="Scott J."/>
            <person name="Pierce K.A."/>
            <person name="Xavier R.J."/>
            <person name="Alm E.J."/>
        </authorList>
    </citation>
    <scope>NUCLEOTIDE SEQUENCE [LARGE SCALE GENOMIC DNA]</scope>
    <source>
        <strain evidence="3 4">BIOML-A3</strain>
    </source>
</reference>
<dbReference type="InterPro" id="IPR001761">
    <property type="entry name" value="Peripla_BP/Lac1_sug-bd_dom"/>
</dbReference>
<feature type="region of interest" description="Disordered" evidence="1">
    <location>
        <begin position="92"/>
        <end position="114"/>
    </location>
</feature>
<evidence type="ECO:0000256" key="1">
    <source>
        <dbReference type="SAM" id="MobiDB-lite"/>
    </source>
</evidence>
<dbReference type="Proteomes" id="UP000431304">
    <property type="component" value="Unassembled WGS sequence"/>
</dbReference>
<accession>A0A844E617</accession>
<evidence type="ECO:0000313" key="4">
    <source>
        <dbReference type="Proteomes" id="UP000431304"/>
    </source>
</evidence>
<evidence type="ECO:0000259" key="2">
    <source>
        <dbReference type="Pfam" id="PF00532"/>
    </source>
</evidence>
<feature type="domain" description="Periplasmic binding protein/LacI sugar binding" evidence="2">
    <location>
        <begin position="2"/>
        <end position="73"/>
    </location>
</feature>
<dbReference type="Gene3D" id="3.40.50.2300">
    <property type="match status" value="2"/>
</dbReference>
<sequence length="114" mass="13242">MHHADGIILCSIENEWEMLNSYLSYGKLIACNEYNEDQSVSMIRAKQYEGFYKATEYLLSKEKRGIAYCTGRKGFSTKDTLELLRLKSRDNARTPMQWSTEKMADSLKQSRGLR</sequence>
<dbReference type="EMBL" id="WKRA01000028">
    <property type="protein sequence ID" value="MSD17064.1"/>
    <property type="molecule type" value="Genomic_DNA"/>
</dbReference>
<protein>
    <recommendedName>
        <fullName evidence="2">Periplasmic binding protein/LacI sugar binding domain-containing protein</fullName>
    </recommendedName>
</protein>
<comment type="caution">
    <text evidence="3">The sequence shown here is derived from an EMBL/GenBank/DDBJ whole genome shotgun (WGS) entry which is preliminary data.</text>
</comment>
<dbReference type="InterPro" id="IPR028082">
    <property type="entry name" value="Peripla_BP_I"/>
</dbReference>
<dbReference type="SUPFAM" id="SSF53822">
    <property type="entry name" value="Periplasmic binding protein-like I"/>
    <property type="match status" value="1"/>
</dbReference>
<evidence type="ECO:0000313" key="3">
    <source>
        <dbReference type="EMBL" id="MSD17064.1"/>
    </source>
</evidence>
<organism evidence="3 4">
    <name type="scientific">Eubacterium ramulus</name>
    <dbReference type="NCBI Taxonomy" id="39490"/>
    <lineage>
        <taxon>Bacteria</taxon>
        <taxon>Bacillati</taxon>
        <taxon>Bacillota</taxon>
        <taxon>Clostridia</taxon>
        <taxon>Eubacteriales</taxon>
        <taxon>Eubacteriaceae</taxon>
        <taxon>Eubacterium</taxon>
    </lineage>
</organism>
<dbReference type="Pfam" id="PF00532">
    <property type="entry name" value="Peripla_BP_1"/>
    <property type="match status" value="1"/>
</dbReference>